<evidence type="ECO:0000313" key="4">
    <source>
        <dbReference type="Proteomes" id="UP000244335"/>
    </source>
</evidence>
<dbReference type="Pfam" id="PF02357">
    <property type="entry name" value="NusG"/>
    <property type="match status" value="1"/>
</dbReference>
<gene>
    <name evidence="3" type="ORF">DC430_22390</name>
</gene>
<evidence type="ECO:0000259" key="2">
    <source>
        <dbReference type="Pfam" id="PF02357"/>
    </source>
</evidence>
<evidence type="ECO:0000256" key="1">
    <source>
        <dbReference type="ARBA" id="ARBA00023163"/>
    </source>
</evidence>
<dbReference type="InterPro" id="IPR036735">
    <property type="entry name" value="NGN_dom_sf"/>
</dbReference>
<proteinExistence type="predicted"/>
<dbReference type="SUPFAM" id="SSF82679">
    <property type="entry name" value="N-utilization substance G protein NusG, N-terminal domain"/>
    <property type="match status" value="1"/>
</dbReference>
<organism evidence="3 4">
    <name type="scientific">Rhizobium rhizogenes</name>
    <name type="common">Agrobacterium rhizogenes</name>
    <dbReference type="NCBI Taxonomy" id="359"/>
    <lineage>
        <taxon>Bacteria</taxon>
        <taxon>Pseudomonadati</taxon>
        <taxon>Pseudomonadota</taxon>
        <taxon>Alphaproteobacteria</taxon>
        <taxon>Hyphomicrobiales</taxon>
        <taxon>Rhizobiaceae</taxon>
        <taxon>Rhizobium/Agrobacterium group</taxon>
        <taxon>Rhizobium</taxon>
    </lineage>
</organism>
<dbReference type="Proteomes" id="UP000244335">
    <property type="component" value="Unassembled WGS sequence"/>
</dbReference>
<dbReference type="RefSeq" id="WP_080670334.1">
    <property type="nucleotide sequence ID" value="NZ_QDFR01000013.1"/>
</dbReference>
<dbReference type="GO" id="GO:0006354">
    <property type="term" value="P:DNA-templated transcription elongation"/>
    <property type="evidence" value="ECO:0007669"/>
    <property type="project" value="InterPro"/>
</dbReference>
<dbReference type="GeneID" id="301040956"/>
<reference evidence="3 4" key="1">
    <citation type="submission" date="2018-04" db="EMBL/GenBank/DDBJ databases">
        <authorList>
            <person name="Hagen T."/>
        </authorList>
    </citation>
    <scope>NUCLEOTIDE SEQUENCE [LARGE SCALE GENOMIC DNA]</scope>
    <source>
        <strain evidence="3 4">TPD7009</strain>
    </source>
</reference>
<name>A0AA92H7B1_RHIRH</name>
<accession>A0AA92H7B1</accession>
<dbReference type="InterPro" id="IPR006645">
    <property type="entry name" value="NGN-like_dom"/>
</dbReference>
<comment type="caution">
    <text evidence="3">The sequence shown here is derived from an EMBL/GenBank/DDBJ whole genome shotgun (WGS) entry which is preliminary data.</text>
</comment>
<protein>
    <recommendedName>
        <fullName evidence="2">NusG-like N-terminal domain-containing protein</fullName>
    </recommendedName>
</protein>
<dbReference type="AlphaFoldDB" id="A0AA92H7B1"/>
<sequence length="178" mass="19953">MTTPIDVNVRPAAGRGWYVFRSVARGEGLAEANLTKQGFVHFLPKVIVTKRHARRYITQKEWLFPRYGFLLMDLSRDRWRSVNGTYGVDQLVMGLDGPQRVPTRVIENLQAATGPDGLFSPDAELLPGVTVRVRQGPLTGTLGVLQNLDGRGRVELLLDLMNSQVRTTVAREWIEIKA</sequence>
<feature type="domain" description="NusG-like N-terminal" evidence="2">
    <location>
        <begin position="17"/>
        <end position="109"/>
    </location>
</feature>
<evidence type="ECO:0000313" key="3">
    <source>
        <dbReference type="EMBL" id="PVE50141.1"/>
    </source>
</evidence>
<dbReference type="Gene3D" id="3.30.70.940">
    <property type="entry name" value="NusG, N-terminal domain"/>
    <property type="match status" value="1"/>
</dbReference>
<keyword evidence="1" id="KW-0804">Transcription</keyword>
<dbReference type="EMBL" id="QDFR01000013">
    <property type="protein sequence ID" value="PVE50141.1"/>
    <property type="molecule type" value="Genomic_DNA"/>
</dbReference>